<dbReference type="EMBL" id="QWEH01000006">
    <property type="protein sequence ID" value="RHW32175.1"/>
    <property type="molecule type" value="Genomic_DNA"/>
</dbReference>
<comment type="subcellular location">
    <subcellularLocation>
        <location evidence="8">Cytoplasm</location>
    </subcellularLocation>
</comment>
<comment type="function">
    <text evidence="8">Hydrolyzes ribosome-free peptidyl-tRNAs (with 1 or more amino acids incorporated), which drop off the ribosome during protein synthesis, or as a result of ribosome stalling.</text>
</comment>
<comment type="caution">
    <text evidence="11">The sequence shown here is derived from an EMBL/GenBank/DDBJ whole genome shotgun (WGS) entry which is preliminary data.</text>
</comment>
<feature type="binding site" evidence="8">
    <location>
        <position position="112"/>
    </location>
    <ligand>
        <name>tRNA</name>
        <dbReference type="ChEBI" id="CHEBI:17843"/>
    </ligand>
</feature>
<keyword evidence="3 8" id="KW-0378">Hydrolase</keyword>
<feature type="binding site" evidence="8">
    <location>
        <position position="64"/>
    </location>
    <ligand>
        <name>tRNA</name>
        <dbReference type="ChEBI" id="CHEBI:17843"/>
    </ligand>
</feature>
<feature type="binding site" evidence="8">
    <location>
        <position position="66"/>
    </location>
    <ligand>
        <name>tRNA</name>
        <dbReference type="ChEBI" id="CHEBI:17843"/>
    </ligand>
</feature>
<proteinExistence type="inferred from homology"/>
<dbReference type="Proteomes" id="UP000285456">
    <property type="component" value="Unassembled WGS sequence"/>
</dbReference>
<feature type="active site" description="Proton acceptor" evidence="8">
    <location>
        <position position="19"/>
    </location>
</feature>
<dbReference type="RefSeq" id="WP_118889287.1">
    <property type="nucleotide sequence ID" value="NZ_JAMAWL010000004.1"/>
</dbReference>
<dbReference type="GO" id="GO:0072344">
    <property type="term" value="P:rescue of stalled ribosome"/>
    <property type="evidence" value="ECO:0007669"/>
    <property type="project" value="UniProtKB-UniRule"/>
</dbReference>
<feature type="site" description="Stabilizes the basic form of H active site to accept a proton" evidence="8">
    <location>
        <position position="91"/>
    </location>
</feature>
<evidence type="ECO:0000256" key="9">
    <source>
        <dbReference type="RuleBase" id="RU000673"/>
    </source>
</evidence>
<dbReference type="InterPro" id="IPR036416">
    <property type="entry name" value="Pept_tRNA_hydro_sf"/>
</dbReference>
<evidence type="ECO:0000256" key="3">
    <source>
        <dbReference type="ARBA" id="ARBA00022801"/>
    </source>
</evidence>
<evidence type="ECO:0000256" key="8">
    <source>
        <dbReference type="HAMAP-Rule" id="MF_00083"/>
    </source>
</evidence>
<dbReference type="GO" id="GO:0006515">
    <property type="term" value="P:protein quality control for misfolded or incompletely synthesized proteins"/>
    <property type="evidence" value="ECO:0007669"/>
    <property type="project" value="UniProtKB-UniRule"/>
</dbReference>
<dbReference type="GO" id="GO:0004045">
    <property type="term" value="F:peptidyl-tRNA hydrolase activity"/>
    <property type="evidence" value="ECO:0007669"/>
    <property type="project" value="UniProtKB-UniRule"/>
</dbReference>
<reference evidence="11 12" key="1">
    <citation type="journal article" date="2007" name="Int. J. Syst. Evol. Microbiol.">
        <title>Oceanobacillus profundus sp. nov., isolated from a deep-sea sediment core.</title>
        <authorList>
            <person name="Kim Y.G."/>
            <person name="Choi D.H."/>
            <person name="Hyun S."/>
            <person name="Cho B.C."/>
        </authorList>
    </citation>
    <scope>NUCLEOTIDE SEQUENCE [LARGE SCALE GENOMIC DNA]</scope>
    <source>
        <strain evidence="11 12">DSM 18246</strain>
    </source>
</reference>
<organism evidence="11 12">
    <name type="scientific">Oceanobacillus profundus</name>
    <dbReference type="NCBI Taxonomy" id="372463"/>
    <lineage>
        <taxon>Bacteria</taxon>
        <taxon>Bacillati</taxon>
        <taxon>Bacillota</taxon>
        <taxon>Bacilli</taxon>
        <taxon>Bacillales</taxon>
        <taxon>Bacillaceae</taxon>
        <taxon>Oceanobacillus</taxon>
    </lineage>
</organism>
<dbReference type="GO" id="GO:0005737">
    <property type="term" value="C:cytoplasm"/>
    <property type="evidence" value="ECO:0007669"/>
    <property type="project" value="UniProtKB-SubCell"/>
</dbReference>
<dbReference type="AlphaFoldDB" id="A0A417YH16"/>
<name>A0A417YH16_9BACI</name>
<evidence type="ECO:0000256" key="5">
    <source>
        <dbReference type="ARBA" id="ARBA00038063"/>
    </source>
</evidence>
<evidence type="ECO:0000256" key="1">
    <source>
        <dbReference type="ARBA" id="ARBA00013260"/>
    </source>
</evidence>
<evidence type="ECO:0000313" key="12">
    <source>
        <dbReference type="Proteomes" id="UP000285456"/>
    </source>
</evidence>
<dbReference type="Pfam" id="PF01195">
    <property type="entry name" value="Pept_tRNA_hydro"/>
    <property type="match status" value="1"/>
</dbReference>
<dbReference type="PANTHER" id="PTHR17224">
    <property type="entry name" value="PEPTIDYL-TRNA HYDROLASE"/>
    <property type="match status" value="1"/>
</dbReference>
<gene>
    <name evidence="8" type="primary">pth</name>
    <name evidence="11" type="ORF">D1B32_10425</name>
</gene>
<feature type="site" description="Discriminates between blocked and unblocked aminoacyl-tRNA" evidence="8">
    <location>
        <position position="9"/>
    </location>
</feature>
<dbReference type="PROSITE" id="PS01195">
    <property type="entry name" value="PEPT_TRNA_HYDROL_1"/>
    <property type="match status" value="1"/>
</dbReference>
<dbReference type="SUPFAM" id="SSF53178">
    <property type="entry name" value="Peptidyl-tRNA hydrolase-like"/>
    <property type="match status" value="1"/>
</dbReference>
<dbReference type="Gene3D" id="3.40.50.1470">
    <property type="entry name" value="Peptidyl-tRNA hydrolase"/>
    <property type="match status" value="1"/>
</dbReference>
<dbReference type="GO" id="GO:0000049">
    <property type="term" value="F:tRNA binding"/>
    <property type="evidence" value="ECO:0007669"/>
    <property type="project" value="UniProtKB-UniRule"/>
</dbReference>
<dbReference type="OrthoDB" id="9800507at2"/>
<comment type="similarity">
    <text evidence="5 8 10">Belongs to the PTH family.</text>
</comment>
<dbReference type="PROSITE" id="PS01196">
    <property type="entry name" value="PEPT_TRNA_HYDROL_2"/>
    <property type="match status" value="1"/>
</dbReference>
<keyword evidence="12" id="KW-1185">Reference proteome</keyword>
<dbReference type="NCBIfam" id="TIGR00447">
    <property type="entry name" value="pth"/>
    <property type="match status" value="1"/>
</dbReference>
<keyword evidence="4 8" id="KW-0694">RNA-binding</keyword>
<accession>A0A417YH16</accession>
<evidence type="ECO:0000256" key="7">
    <source>
        <dbReference type="ARBA" id="ARBA00050038"/>
    </source>
</evidence>
<dbReference type="InterPro" id="IPR001328">
    <property type="entry name" value="Pept_tRNA_hydro"/>
</dbReference>
<evidence type="ECO:0000256" key="10">
    <source>
        <dbReference type="RuleBase" id="RU004320"/>
    </source>
</evidence>
<evidence type="ECO:0000256" key="4">
    <source>
        <dbReference type="ARBA" id="ARBA00022884"/>
    </source>
</evidence>
<dbReference type="PANTHER" id="PTHR17224:SF1">
    <property type="entry name" value="PEPTIDYL-TRNA HYDROLASE"/>
    <property type="match status" value="1"/>
</dbReference>
<comment type="function">
    <text evidence="8">Catalyzes the release of premature peptidyl moieties from peptidyl-tRNA molecules trapped in stalled 50S ribosomal subunits, and thus maintains levels of free tRNAs and 50S ribosomes.</text>
</comment>
<dbReference type="InterPro" id="IPR018171">
    <property type="entry name" value="Pept_tRNA_hydro_CS"/>
</dbReference>
<protein>
    <recommendedName>
        <fullName evidence="7 8">Peptidyl-tRNA hydrolase</fullName>
        <shortName evidence="8">Pth</shortName>
        <ecNumber evidence="1 8">3.1.1.29</ecNumber>
    </recommendedName>
</protein>
<evidence type="ECO:0000256" key="6">
    <source>
        <dbReference type="ARBA" id="ARBA00048707"/>
    </source>
</evidence>
<evidence type="ECO:0000256" key="2">
    <source>
        <dbReference type="ARBA" id="ARBA00022555"/>
    </source>
</evidence>
<comment type="catalytic activity">
    <reaction evidence="6 8 9">
        <text>an N-acyl-L-alpha-aminoacyl-tRNA + H2O = an N-acyl-L-amino acid + a tRNA + H(+)</text>
        <dbReference type="Rhea" id="RHEA:54448"/>
        <dbReference type="Rhea" id="RHEA-COMP:10123"/>
        <dbReference type="Rhea" id="RHEA-COMP:13883"/>
        <dbReference type="ChEBI" id="CHEBI:15377"/>
        <dbReference type="ChEBI" id="CHEBI:15378"/>
        <dbReference type="ChEBI" id="CHEBI:59874"/>
        <dbReference type="ChEBI" id="CHEBI:78442"/>
        <dbReference type="ChEBI" id="CHEBI:138191"/>
        <dbReference type="EC" id="3.1.1.29"/>
    </reaction>
</comment>
<dbReference type="FunFam" id="3.40.50.1470:FF:000001">
    <property type="entry name" value="Peptidyl-tRNA hydrolase"/>
    <property type="match status" value="1"/>
</dbReference>
<keyword evidence="8" id="KW-0963">Cytoplasm</keyword>
<dbReference type="HAMAP" id="MF_00083">
    <property type="entry name" value="Pept_tRNA_hydro_bact"/>
    <property type="match status" value="1"/>
</dbReference>
<comment type="subunit">
    <text evidence="8">Monomer.</text>
</comment>
<evidence type="ECO:0000313" key="11">
    <source>
        <dbReference type="EMBL" id="RHW32175.1"/>
    </source>
</evidence>
<sequence>MKCIVGLGNPGKKYEKTRHNIGFMVIDELLDRHHWKLDKTKFKGDYALENYSGEKLILLQPQTYMNLSGESIRPLMDYYDVDLEDVLVIYDDLDLPSGKIRLRQKGGHGGHNGVRSTIAHLGTKEFKRIRLGVGRPVSPLPVVDYVLGSFPKEEKEDVERSIGHAADACESWLGGKAFVEVMNDYNN</sequence>
<keyword evidence="2 8" id="KW-0820">tRNA-binding</keyword>
<dbReference type="CDD" id="cd00462">
    <property type="entry name" value="PTH"/>
    <property type="match status" value="1"/>
</dbReference>
<feature type="binding site" evidence="8">
    <location>
        <position position="14"/>
    </location>
    <ligand>
        <name>tRNA</name>
        <dbReference type="ChEBI" id="CHEBI:17843"/>
    </ligand>
</feature>
<dbReference type="EC" id="3.1.1.29" evidence="1 8"/>